<accession>A0A2M7R613</accession>
<evidence type="ECO:0000256" key="1">
    <source>
        <dbReference type="ARBA" id="ARBA00001286"/>
    </source>
</evidence>
<dbReference type="CDD" id="cd06445">
    <property type="entry name" value="ATase"/>
    <property type="match status" value="1"/>
</dbReference>
<gene>
    <name evidence="8" type="ORF">COY73_02555</name>
</gene>
<dbReference type="AlphaFoldDB" id="A0A2M7R613"/>
<evidence type="ECO:0000256" key="6">
    <source>
        <dbReference type="ARBA" id="ARBA00049348"/>
    </source>
</evidence>
<evidence type="ECO:0000256" key="5">
    <source>
        <dbReference type="ARBA" id="ARBA00023204"/>
    </source>
</evidence>
<dbReference type="PROSITE" id="PS00374">
    <property type="entry name" value="MGMT"/>
    <property type="match status" value="1"/>
</dbReference>
<comment type="caution">
    <text evidence="8">The sequence shown here is derived from an EMBL/GenBank/DDBJ whole genome shotgun (WGS) entry which is preliminary data.</text>
</comment>
<keyword evidence="2 8" id="KW-0489">Methyltransferase</keyword>
<dbReference type="NCBIfam" id="TIGR00589">
    <property type="entry name" value="ogt"/>
    <property type="match status" value="1"/>
</dbReference>
<feature type="domain" description="Methylated-DNA-[protein]-cysteine S-methyltransferase DNA binding" evidence="7">
    <location>
        <begin position="4"/>
        <end position="81"/>
    </location>
</feature>
<comment type="catalytic activity">
    <reaction evidence="6">
        <text>a 6-O-methyl-2'-deoxyguanosine in DNA + L-cysteinyl-[protein] = S-methyl-L-cysteinyl-[protein] + a 2'-deoxyguanosine in DNA</text>
        <dbReference type="Rhea" id="RHEA:24000"/>
        <dbReference type="Rhea" id="RHEA-COMP:10131"/>
        <dbReference type="Rhea" id="RHEA-COMP:10132"/>
        <dbReference type="Rhea" id="RHEA-COMP:11367"/>
        <dbReference type="Rhea" id="RHEA-COMP:11368"/>
        <dbReference type="ChEBI" id="CHEBI:29950"/>
        <dbReference type="ChEBI" id="CHEBI:82612"/>
        <dbReference type="ChEBI" id="CHEBI:85445"/>
        <dbReference type="ChEBI" id="CHEBI:85448"/>
        <dbReference type="EC" id="2.1.1.63"/>
    </reaction>
</comment>
<evidence type="ECO:0000313" key="9">
    <source>
        <dbReference type="Proteomes" id="UP000230767"/>
    </source>
</evidence>
<dbReference type="GO" id="GO:0032259">
    <property type="term" value="P:methylation"/>
    <property type="evidence" value="ECO:0007669"/>
    <property type="project" value="UniProtKB-KW"/>
</dbReference>
<dbReference type="InterPro" id="IPR036217">
    <property type="entry name" value="MethylDNA_cys_MeTrfase_DNAb"/>
</dbReference>
<keyword evidence="4" id="KW-0227">DNA damage</keyword>
<keyword evidence="5" id="KW-0234">DNA repair</keyword>
<evidence type="ECO:0000313" key="8">
    <source>
        <dbReference type="EMBL" id="PIY88908.1"/>
    </source>
</evidence>
<evidence type="ECO:0000259" key="7">
    <source>
        <dbReference type="Pfam" id="PF01035"/>
    </source>
</evidence>
<comment type="catalytic activity">
    <reaction evidence="1">
        <text>a 4-O-methyl-thymidine in DNA + L-cysteinyl-[protein] = a thymidine in DNA + S-methyl-L-cysteinyl-[protein]</text>
        <dbReference type="Rhea" id="RHEA:53428"/>
        <dbReference type="Rhea" id="RHEA-COMP:10131"/>
        <dbReference type="Rhea" id="RHEA-COMP:10132"/>
        <dbReference type="Rhea" id="RHEA-COMP:13555"/>
        <dbReference type="Rhea" id="RHEA-COMP:13556"/>
        <dbReference type="ChEBI" id="CHEBI:29950"/>
        <dbReference type="ChEBI" id="CHEBI:82612"/>
        <dbReference type="ChEBI" id="CHEBI:137386"/>
        <dbReference type="ChEBI" id="CHEBI:137387"/>
        <dbReference type="EC" id="2.1.1.63"/>
    </reaction>
</comment>
<dbReference type="GO" id="GO:0006281">
    <property type="term" value="P:DNA repair"/>
    <property type="evidence" value="ECO:0007669"/>
    <property type="project" value="UniProtKB-KW"/>
</dbReference>
<protein>
    <submittedName>
        <fullName evidence="8">Cysteine methyltransferase</fullName>
    </submittedName>
</protein>
<evidence type="ECO:0000256" key="4">
    <source>
        <dbReference type="ARBA" id="ARBA00022763"/>
    </source>
</evidence>
<organism evidence="8 9">
    <name type="scientific">Candidatus Nealsonbacteria bacterium CG_4_10_14_0_8_um_filter_37_14</name>
    <dbReference type="NCBI Taxonomy" id="1974684"/>
    <lineage>
        <taxon>Bacteria</taxon>
        <taxon>Candidatus Nealsoniibacteriota</taxon>
    </lineage>
</organism>
<name>A0A2M7R613_9BACT</name>
<dbReference type="SUPFAM" id="SSF46767">
    <property type="entry name" value="Methylated DNA-protein cysteine methyltransferase, C-terminal domain"/>
    <property type="match status" value="1"/>
</dbReference>
<dbReference type="Pfam" id="PF01035">
    <property type="entry name" value="DNA_binding_1"/>
    <property type="match status" value="1"/>
</dbReference>
<dbReference type="PANTHER" id="PTHR10815:SF13">
    <property type="entry name" value="METHYLATED-DNA--PROTEIN-CYSTEINE METHYLTRANSFERASE"/>
    <property type="match status" value="1"/>
</dbReference>
<dbReference type="Gene3D" id="1.10.10.10">
    <property type="entry name" value="Winged helix-like DNA-binding domain superfamily/Winged helix DNA-binding domain"/>
    <property type="match status" value="1"/>
</dbReference>
<dbReference type="EMBL" id="PFLW01000062">
    <property type="protein sequence ID" value="PIY88908.1"/>
    <property type="molecule type" value="Genomic_DNA"/>
</dbReference>
<evidence type="ECO:0000256" key="2">
    <source>
        <dbReference type="ARBA" id="ARBA00022603"/>
    </source>
</evidence>
<dbReference type="InterPro" id="IPR014048">
    <property type="entry name" value="MethylDNA_cys_MeTrfase_DNA-bd"/>
</dbReference>
<dbReference type="PANTHER" id="PTHR10815">
    <property type="entry name" value="METHYLATED-DNA--PROTEIN-CYSTEINE METHYLTRANSFERASE"/>
    <property type="match status" value="1"/>
</dbReference>
<dbReference type="GO" id="GO:0003908">
    <property type="term" value="F:methylated-DNA-[protein]-cysteine S-methyltransferase activity"/>
    <property type="evidence" value="ECO:0007669"/>
    <property type="project" value="UniProtKB-EC"/>
</dbReference>
<sequence>MNLFREKVYEVVRKIPKGKFLTYKNVAELAGYPRTWRAVGNVLNKNRDPKIPCHRVIKSNGRVGGYKDGQKRKIELLKKEDIKIKNNKVVL</sequence>
<proteinExistence type="predicted"/>
<reference evidence="9" key="1">
    <citation type="submission" date="2017-09" db="EMBL/GenBank/DDBJ databases">
        <title>Depth-based differentiation of microbial function through sediment-hosted aquifers and enrichment of novel symbionts in the deep terrestrial subsurface.</title>
        <authorList>
            <person name="Probst A.J."/>
            <person name="Ladd B."/>
            <person name="Jarett J.K."/>
            <person name="Geller-Mcgrath D.E."/>
            <person name="Sieber C.M.K."/>
            <person name="Emerson J.B."/>
            <person name="Anantharaman K."/>
            <person name="Thomas B.C."/>
            <person name="Malmstrom R."/>
            <person name="Stieglmeier M."/>
            <person name="Klingl A."/>
            <person name="Woyke T."/>
            <person name="Ryan C.M."/>
            <person name="Banfield J.F."/>
        </authorList>
    </citation>
    <scope>NUCLEOTIDE SEQUENCE [LARGE SCALE GENOMIC DNA]</scope>
</reference>
<dbReference type="InterPro" id="IPR036388">
    <property type="entry name" value="WH-like_DNA-bd_sf"/>
</dbReference>
<dbReference type="InterPro" id="IPR001497">
    <property type="entry name" value="MethylDNA_cys_MeTrfase_AS"/>
</dbReference>
<keyword evidence="3 8" id="KW-0808">Transferase</keyword>
<evidence type="ECO:0000256" key="3">
    <source>
        <dbReference type="ARBA" id="ARBA00022679"/>
    </source>
</evidence>
<dbReference type="Proteomes" id="UP000230767">
    <property type="component" value="Unassembled WGS sequence"/>
</dbReference>